<protein>
    <submittedName>
        <fullName evidence="1">Uncharacterized protein</fullName>
    </submittedName>
</protein>
<organism evidence="1 2">
    <name type="scientific">Paracoccus chinensis</name>
    <dbReference type="NCBI Taxonomy" id="525640"/>
    <lineage>
        <taxon>Bacteria</taxon>
        <taxon>Pseudomonadati</taxon>
        <taxon>Pseudomonadota</taxon>
        <taxon>Alphaproteobacteria</taxon>
        <taxon>Rhodobacterales</taxon>
        <taxon>Paracoccaceae</taxon>
        <taxon>Paracoccus</taxon>
    </lineage>
</organism>
<accession>A0A1G9LWS9</accession>
<evidence type="ECO:0000313" key="2">
    <source>
        <dbReference type="Proteomes" id="UP000199555"/>
    </source>
</evidence>
<keyword evidence="2" id="KW-1185">Reference proteome</keyword>
<reference evidence="2" key="1">
    <citation type="submission" date="2016-10" db="EMBL/GenBank/DDBJ databases">
        <authorList>
            <person name="Varghese N."/>
            <person name="Submissions S."/>
        </authorList>
    </citation>
    <scope>NUCLEOTIDE SEQUENCE [LARGE SCALE GENOMIC DNA]</scope>
    <source>
        <strain evidence="2">CGMCC 1.7655</strain>
    </source>
</reference>
<dbReference type="Proteomes" id="UP000199555">
    <property type="component" value="Unassembled WGS sequence"/>
</dbReference>
<proteinExistence type="predicted"/>
<dbReference type="EMBL" id="FNGE01000017">
    <property type="protein sequence ID" value="SDL66264.1"/>
    <property type="molecule type" value="Genomic_DNA"/>
</dbReference>
<dbReference type="AlphaFoldDB" id="A0A1G9LWS9"/>
<name>A0A1G9LWS9_9RHOB</name>
<gene>
    <name evidence="1" type="ORF">SAMN04487971_1173</name>
</gene>
<dbReference type="RefSeq" id="WP_090757013.1">
    <property type="nucleotide sequence ID" value="NZ_FNGE01000017.1"/>
</dbReference>
<sequence>MSWTVDDYLDVEENDLEWFESNPDRILRRRTAFPFEVEALDESASQWGVERSICESSETLWALVLREAPITRLYYTDPEDFYDYGEPAVNDDFTLMMMWDKIMKKPNKTTSLIKVNNAGRISISGTLIDLHYLQGFKAAMIAYRKHQRKTLTLQ</sequence>
<evidence type="ECO:0000313" key="1">
    <source>
        <dbReference type="EMBL" id="SDL66264.1"/>
    </source>
</evidence>
<dbReference type="STRING" id="525640.SAMN04487971_1173"/>